<dbReference type="InterPro" id="IPR019364">
    <property type="entry name" value="Mediatior_Med8_fun/met"/>
</dbReference>
<dbReference type="Gene3D" id="1.20.58.1710">
    <property type="match status" value="1"/>
</dbReference>
<comment type="similarity">
    <text evidence="2 9">Belongs to the Mediator complex subunit 8 family.</text>
</comment>
<evidence type="ECO:0000256" key="1">
    <source>
        <dbReference type="ARBA" id="ARBA00004123"/>
    </source>
</evidence>
<dbReference type="AlphaFoldDB" id="A0A1E4TD10"/>
<keyword evidence="5 9" id="KW-0010">Activator</keyword>
<dbReference type="Proteomes" id="UP000095023">
    <property type="component" value="Unassembled WGS sequence"/>
</dbReference>
<keyword evidence="6 9" id="KW-0804">Transcription</keyword>
<dbReference type="GO" id="GO:0003712">
    <property type="term" value="F:transcription coregulator activity"/>
    <property type="evidence" value="ECO:0007669"/>
    <property type="project" value="InterPro"/>
</dbReference>
<name>A0A1E4TD10_9ASCO</name>
<evidence type="ECO:0000256" key="2">
    <source>
        <dbReference type="ARBA" id="ARBA00005716"/>
    </source>
</evidence>
<dbReference type="PANTHER" id="PTHR13074">
    <property type="entry name" value="MEDIATOR OF RNA POLYMERASE II TRANSCRIPTION SUBUNIT 8"/>
    <property type="match status" value="1"/>
</dbReference>
<comment type="subunit">
    <text evidence="9">Component of the Mediator complex.</text>
</comment>
<dbReference type="GO" id="GO:0070847">
    <property type="term" value="C:core mediator complex"/>
    <property type="evidence" value="ECO:0007669"/>
    <property type="project" value="TreeGrafter"/>
</dbReference>
<reference evidence="11" key="1">
    <citation type="submission" date="2016-02" db="EMBL/GenBank/DDBJ databases">
        <title>Comparative genomics of biotechnologically important yeasts.</title>
        <authorList>
            <consortium name="DOE Joint Genome Institute"/>
            <person name="Riley R."/>
            <person name="Haridas S."/>
            <person name="Wolfe K.H."/>
            <person name="Lopes M.R."/>
            <person name="Hittinger C.T."/>
            <person name="Goker M."/>
            <person name="Salamov A."/>
            <person name="Wisecaver J."/>
            <person name="Long T.M."/>
            <person name="Aerts A.L."/>
            <person name="Barry K."/>
            <person name="Choi C."/>
            <person name="Clum A."/>
            <person name="Coughlan A.Y."/>
            <person name="Deshpande S."/>
            <person name="Douglass A.P."/>
            <person name="Hanson S.J."/>
            <person name="Klenk H.-P."/>
            <person name="Labutti K."/>
            <person name="Lapidus A."/>
            <person name="Lindquist E."/>
            <person name="Lipzen A."/>
            <person name="Meier-Kolthoff J.P."/>
            <person name="Ohm R.A."/>
            <person name="Otillar R.P."/>
            <person name="Pangilinan J."/>
            <person name="Peng Y."/>
            <person name="Rokas A."/>
            <person name="Rosa C.A."/>
            <person name="Scheuner C."/>
            <person name="Sibirny A.A."/>
            <person name="Slot J.C."/>
            <person name="Stielow J.B."/>
            <person name="Sun H."/>
            <person name="Kurtzman C.P."/>
            <person name="Blackwell M."/>
            <person name="Jeffries T.W."/>
            <person name="Grigoriev I.V."/>
        </authorList>
    </citation>
    <scope>NUCLEOTIDE SEQUENCE [LARGE SCALE GENOMIC DNA]</scope>
    <source>
        <strain evidence="11">NRRL Y-17796</strain>
    </source>
</reference>
<protein>
    <recommendedName>
        <fullName evidence="3 9">Mediator of RNA polymerase II transcription subunit 8</fullName>
    </recommendedName>
    <alternativeName>
        <fullName evidence="8 9">Mediator complex subunit 8</fullName>
    </alternativeName>
</protein>
<evidence type="ECO:0000256" key="5">
    <source>
        <dbReference type="ARBA" id="ARBA00023159"/>
    </source>
</evidence>
<evidence type="ECO:0000256" key="9">
    <source>
        <dbReference type="RuleBase" id="RU364144"/>
    </source>
</evidence>
<dbReference type="Gene3D" id="6.10.250.2610">
    <property type="match status" value="1"/>
</dbReference>
<evidence type="ECO:0000256" key="4">
    <source>
        <dbReference type="ARBA" id="ARBA00023015"/>
    </source>
</evidence>
<dbReference type="GO" id="GO:0016592">
    <property type="term" value="C:mediator complex"/>
    <property type="evidence" value="ECO:0007669"/>
    <property type="project" value="InterPro"/>
</dbReference>
<keyword evidence="11" id="KW-1185">Reference proteome</keyword>
<comment type="subcellular location">
    <subcellularLocation>
        <location evidence="1 9">Nucleus</location>
    </subcellularLocation>
</comment>
<proteinExistence type="inferred from homology"/>
<evidence type="ECO:0000256" key="8">
    <source>
        <dbReference type="ARBA" id="ARBA00031261"/>
    </source>
</evidence>
<evidence type="ECO:0000313" key="11">
    <source>
        <dbReference type="Proteomes" id="UP000095023"/>
    </source>
</evidence>
<dbReference type="EMBL" id="KV453843">
    <property type="protein sequence ID" value="ODV89650.1"/>
    <property type="molecule type" value="Genomic_DNA"/>
</dbReference>
<dbReference type="GO" id="GO:0006357">
    <property type="term" value="P:regulation of transcription by RNA polymerase II"/>
    <property type="evidence" value="ECO:0007669"/>
    <property type="project" value="InterPro"/>
</dbReference>
<dbReference type="GO" id="GO:0000978">
    <property type="term" value="F:RNA polymerase II cis-regulatory region sequence-specific DNA binding"/>
    <property type="evidence" value="ECO:0007669"/>
    <property type="project" value="TreeGrafter"/>
</dbReference>
<accession>A0A1E4TD10</accession>
<sequence>MEFDHASLPVESVEALRLRLSQLVHSLTLLEMAIAQRGATQAMHSQFQLILTQLTSLASTLALHSESLAQAVAFPLPSFPLATESKLLTTILRKKVLPEVESWQEKAEE</sequence>
<evidence type="ECO:0000313" key="10">
    <source>
        <dbReference type="EMBL" id="ODV89650.1"/>
    </source>
</evidence>
<organism evidence="10 11">
    <name type="scientific">Tortispora caseinolytica NRRL Y-17796</name>
    <dbReference type="NCBI Taxonomy" id="767744"/>
    <lineage>
        <taxon>Eukaryota</taxon>
        <taxon>Fungi</taxon>
        <taxon>Dikarya</taxon>
        <taxon>Ascomycota</taxon>
        <taxon>Saccharomycotina</taxon>
        <taxon>Trigonopsidomycetes</taxon>
        <taxon>Trigonopsidales</taxon>
        <taxon>Trigonopsidaceae</taxon>
        <taxon>Tortispora</taxon>
    </lineage>
</organism>
<evidence type="ECO:0000256" key="3">
    <source>
        <dbReference type="ARBA" id="ARBA00020637"/>
    </source>
</evidence>
<keyword evidence="4 9" id="KW-0805">Transcription regulation</keyword>
<feature type="non-terminal residue" evidence="10">
    <location>
        <position position="109"/>
    </location>
</feature>
<comment type="function">
    <text evidence="9">Component of the Mediator complex, a coactivator involved in the regulated transcription of nearly all RNA polymerase II-dependent genes. Mediator functions as a bridge to convey information from gene-specific regulatory proteins to the basal RNA polymerase II transcription machinery. Mediator is recruited to promoters by direct interactions with regulatory proteins and serves as a scaffold for the assembly of a functional preinitiation complex with RNA polymerase II and the general transcription factors.</text>
</comment>
<evidence type="ECO:0000256" key="6">
    <source>
        <dbReference type="ARBA" id="ARBA00023163"/>
    </source>
</evidence>
<dbReference type="PANTHER" id="PTHR13074:SF9">
    <property type="entry name" value="MEDIATOR OF RNA POLYMERASE II TRANSCRIPTION SUBUNIT 8"/>
    <property type="match status" value="1"/>
</dbReference>
<dbReference type="OrthoDB" id="5329317at2759"/>
<gene>
    <name evidence="9" type="primary">MED8</name>
    <name evidence="10" type="ORF">CANCADRAFT_20353</name>
</gene>
<dbReference type="Pfam" id="PF10232">
    <property type="entry name" value="Med8"/>
    <property type="match status" value="1"/>
</dbReference>
<keyword evidence="7 9" id="KW-0539">Nucleus</keyword>
<evidence type="ECO:0000256" key="7">
    <source>
        <dbReference type="ARBA" id="ARBA00023242"/>
    </source>
</evidence>